<accession>B1ZJG4</accession>
<dbReference type="AlphaFoldDB" id="B1ZJG4"/>
<dbReference type="OrthoDB" id="8018577at2"/>
<organism evidence="1 2">
    <name type="scientific">Methylorubrum populi (strain ATCC BAA-705 / NCIMB 13946 / BJ001)</name>
    <name type="common">Methylobacterium populi</name>
    <dbReference type="NCBI Taxonomy" id="441620"/>
    <lineage>
        <taxon>Bacteria</taxon>
        <taxon>Pseudomonadati</taxon>
        <taxon>Pseudomonadota</taxon>
        <taxon>Alphaproteobacteria</taxon>
        <taxon>Hyphomicrobiales</taxon>
        <taxon>Methylobacteriaceae</taxon>
        <taxon>Methylorubrum</taxon>
    </lineage>
</organism>
<evidence type="ECO:0000313" key="2">
    <source>
        <dbReference type="Proteomes" id="UP000007136"/>
    </source>
</evidence>
<name>B1ZJG4_METPB</name>
<dbReference type="STRING" id="441620.Mpop_1904"/>
<dbReference type="Proteomes" id="UP000007136">
    <property type="component" value="Chromosome"/>
</dbReference>
<dbReference type="HOGENOM" id="CLU_677579_0_0_5"/>
<proteinExistence type="predicted"/>
<dbReference type="KEGG" id="mpo:Mpop_1904"/>
<reference evidence="1" key="1">
    <citation type="submission" date="2008-04" db="EMBL/GenBank/DDBJ databases">
        <title>Complete sequence of chromosome of Methylobacterium populi BJ001.</title>
        <authorList>
            <consortium name="US DOE Joint Genome Institute"/>
            <person name="Copeland A."/>
            <person name="Lucas S."/>
            <person name="Lapidus A."/>
            <person name="Glavina del Rio T."/>
            <person name="Dalin E."/>
            <person name="Tice H."/>
            <person name="Bruce D."/>
            <person name="Goodwin L."/>
            <person name="Pitluck S."/>
            <person name="Chertkov O."/>
            <person name="Brettin T."/>
            <person name="Detter J.C."/>
            <person name="Han C."/>
            <person name="Kuske C.R."/>
            <person name="Schmutz J."/>
            <person name="Larimer F."/>
            <person name="Land M."/>
            <person name="Hauser L."/>
            <person name="Kyrpides N."/>
            <person name="Mikhailova N."/>
            <person name="Marx C."/>
            <person name="Richardson P."/>
        </authorList>
    </citation>
    <scope>NUCLEOTIDE SEQUENCE [LARGE SCALE GENOMIC DNA]</scope>
    <source>
        <strain evidence="1">BJ001</strain>
    </source>
</reference>
<dbReference type="RefSeq" id="WP_012453812.1">
    <property type="nucleotide sequence ID" value="NC_010725.1"/>
</dbReference>
<evidence type="ECO:0000313" key="1">
    <source>
        <dbReference type="EMBL" id="ACB80067.1"/>
    </source>
</evidence>
<dbReference type="EMBL" id="CP001029">
    <property type="protein sequence ID" value="ACB80067.1"/>
    <property type="molecule type" value="Genomic_DNA"/>
</dbReference>
<sequence>MTQTRTPAGLAGTVDHVDAGDGWLVVRLMTRQALDREGEHMGHCLGNGGYDECAGDEDMAGDCIWSLRDPAGMSRATLHVRHRRVVMAKGKGNSEVGGKAARRLKALVAAFRAAGHDLEFNGETGIVVAPNGYTCREDQAPPEVLEAVRARHAARMHAGRDRLPECEARQPATRWHARAPLRRAPERDLLAMTADLPNPAVEVRREAQLDALSVRTIVTLRDGQVIEMSDEGLPNAGSENAAGQVILTLYGRILAVQPPRTVTHSDLTRGDVVDLPGYMVTDVTVTAGGEALREGEDYDVLASVGALEFKRAVPSEVTISYRPAIERRRQDVDVAHAFAEALHRGTGMPVYEWCERELRIEEPAVRIEATVEAPLQVRSVNFDEYVCHMQSSSLQVYMGLDTQDFR</sequence>
<gene>
    <name evidence="1" type="ordered locus">Mpop_1904</name>
</gene>
<protein>
    <submittedName>
        <fullName evidence="1">Uncharacterized protein</fullName>
    </submittedName>
</protein>